<dbReference type="Proteomes" id="UP000266273">
    <property type="component" value="Unassembled WGS sequence"/>
</dbReference>
<keyword evidence="2" id="KW-0784">Thiamine biosynthesis</keyword>
<sequence length="207" mass="21906">MARAEADHPCQIYLAMPADADTGLLARLLDGDSVAALLLYCEGEPPEAVAREVVATAHARRLPVLLADTPELGRKVGADGVHIPANEERYAACRKVLGAEAIIGAGCGTSRHDALVLGELGADYVAFGPEPGRTDKQDVTELVSWWQEVCEPPVVGWHSGGWEEAAALIDAGADFIGVSALIWDAKDPEAALDQLNSMIAERQRGTT</sequence>
<evidence type="ECO:0000256" key="2">
    <source>
        <dbReference type="ARBA" id="ARBA00022977"/>
    </source>
</evidence>
<dbReference type="PANTHER" id="PTHR20857">
    <property type="entry name" value="THIAMINE-PHOSPHATE PYROPHOSPHORYLASE"/>
    <property type="match status" value="1"/>
</dbReference>
<evidence type="ECO:0000313" key="5">
    <source>
        <dbReference type="Proteomes" id="UP000266273"/>
    </source>
</evidence>
<dbReference type="InterPro" id="IPR013785">
    <property type="entry name" value="Aldolase_TIM"/>
</dbReference>
<dbReference type="InterPro" id="IPR036206">
    <property type="entry name" value="ThiamineP_synth_sf"/>
</dbReference>
<dbReference type="Pfam" id="PF02581">
    <property type="entry name" value="TMP-TENI"/>
    <property type="match status" value="1"/>
</dbReference>
<feature type="domain" description="Thiamine phosphate synthase/TenI" evidence="3">
    <location>
        <begin position="48"/>
        <end position="179"/>
    </location>
</feature>
<keyword evidence="5" id="KW-1185">Reference proteome</keyword>
<comment type="caution">
    <text evidence="4">The sequence shown here is derived from an EMBL/GenBank/DDBJ whole genome shotgun (WGS) entry which is preliminary data.</text>
</comment>
<evidence type="ECO:0000256" key="1">
    <source>
        <dbReference type="ARBA" id="ARBA00004948"/>
    </source>
</evidence>
<evidence type="ECO:0000313" key="4">
    <source>
        <dbReference type="EMBL" id="RIA55448.1"/>
    </source>
</evidence>
<comment type="pathway">
    <text evidence="1">Cofactor biosynthesis; thiamine diphosphate biosynthesis.</text>
</comment>
<dbReference type="InterPro" id="IPR022998">
    <property type="entry name" value="ThiamineP_synth_TenI"/>
</dbReference>
<organism evidence="4 5">
    <name type="scientific">Dichotomicrobium thermohalophilum</name>
    <dbReference type="NCBI Taxonomy" id="933063"/>
    <lineage>
        <taxon>Bacteria</taxon>
        <taxon>Pseudomonadati</taxon>
        <taxon>Pseudomonadota</taxon>
        <taxon>Alphaproteobacteria</taxon>
        <taxon>Hyphomicrobiales</taxon>
        <taxon>Hyphomicrobiaceae</taxon>
        <taxon>Dichotomicrobium</taxon>
    </lineage>
</organism>
<dbReference type="GO" id="GO:0009228">
    <property type="term" value="P:thiamine biosynthetic process"/>
    <property type="evidence" value="ECO:0007669"/>
    <property type="project" value="UniProtKB-KW"/>
</dbReference>
<accession>A0A397Q323</accession>
<dbReference type="EMBL" id="QXDF01000001">
    <property type="protein sequence ID" value="RIA55448.1"/>
    <property type="molecule type" value="Genomic_DNA"/>
</dbReference>
<dbReference type="Gene3D" id="3.20.20.70">
    <property type="entry name" value="Aldolase class I"/>
    <property type="match status" value="1"/>
</dbReference>
<dbReference type="PANTHER" id="PTHR20857:SF15">
    <property type="entry name" value="THIAMINE-PHOSPHATE SYNTHASE"/>
    <property type="match status" value="1"/>
</dbReference>
<protein>
    <submittedName>
        <fullName evidence="4">Thiamine-phosphate pyrophosphorylase</fullName>
    </submittedName>
</protein>
<dbReference type="GO" id="GO:0004789">
    <property type="term" value="F:thiamine-phosphate diphosphorylase activity"/>
    <property type="evidence" value="ECO:0007669"/>
    <property type="project" value="TreeGrafter"/>
</dbReference>
<dbReference type="AlphaFoldDB" id="A0A397Q323"/>
<dbReference type="SUPFAM" id="SSF51391">
    <property type="entry name" value="Thiamin phosphate synthase"/>
    <property type="match status" value="1"/>
</dbReference>
<dbReference type="RefSeq" id="WP_119060351.1">
    <property type="nucleotide sequence ID" value="NZ_QXDF01000001.1"/>
</dbReference>
<dbReference type="OrthoDB" id="7159061at2"/>
<proteinExistence type="predicted"/>
<dbReference type="CDD" id="cd00564">
    <property type="entry name" value="TMP_TenI"/>
    <property type="match status" value="1"/>
</dbReference>
<evidence type="ECO:0000259" key="3">
    <source>
        <dbReference type="Pfam" id="PF02581"/>
    </source>
</evidence>
<name>A0A397Q323_9HYPH</name>
<gene>
    <name evidence="4" type="ORF">BXY53_0514</name>
</gene>
<dbReference type="GO" id="GO:0005737">
    <property type="term" value="C:cytoplasm"/>
    <property type="evidence" value="ECO:0007669"/>
    <property type="project" value="TreeGrafter"/>
</dbReference>
<reference evidence="4 5" key="1">
    <citation type="submission" date="2018-08" db="EMBL/GenBank/DDBJ databases">
        <title>Genomic Encyclopedia of Archaeal and Bacterial Type Strains, Phase II (KMG-II): from individual species to whole genera.</title>
        <authorList>
            <person name="Goeker M."/>
        </authorList>
    </citation>
    <scope>NUCLEOTIDE SEQUENCE [LARGE SCALE GENOMIC DNA]</scope>
    <source>
        <strain evidence="4 5">DSM 5002</strain>
    </source>
</reference>